<keyword evidence="3 11" id="KW-0812">Transmembrane</keyword>
<comment type="similarity">
    <text evidence="2">Belongs to the cytochrome c oxidase IV family.</text>
</comment>
<keyword evidence="8" id="KW-0496">Mitochondrion</keyword>
<evidence type="ECO:0000256" key="4">
    <source>
        <dbReference type="ARBA" id="ARBA00022792"/>
    </source>
</evidence>
<dbReference type="GO" id="GO:0005743">
    <property type="term" value="C:mitochondrial inner membrane"/>
    <property type="evidence" value="ECO:0007669"/>
    <property type="project" value="UniProtKB-SubCell"/>
</dbReference>
<organism evidence="12 13">
    <name type="scientific">Rhizoclosmatium globosum</name>
    <dbReference type="NCBI Taxonomy" id="329046"/>
    <lineage>
        <taxon>Eukaryota</taxon>
        <taxon>Fungi</taxon>
        <taxon>Fungi incertae sedis</taxon>
        <taxon>Chytridiomycota</taxon>
        <taxon>Chytridiomycota incertae sedis</taxon>
        <taxon>Chytridiomycetes</taxon>
        <taxon>Chytridiales</taxon>
        <taxon>Chytriomycetaceae</taxon>
        <taxon>Rhizoclosmatium</taxon>
    </lineage>
</organism>
<evidence type="ECO:0000256" key="8">
    <source>
        <dbReference type="ARBA" id="ARBA00023128"/>
    </source>
</evidence>
<dbReference type="InterPro" id="IPR004203">
    <property type="entry name" value="Cyt_c_oxidase_su4_fam"/>
</dbReference>
<dbReference type="OrthoDB" id="186013at2759"/>
<name>A0A1Y2CHL6_9FUNG</name>
<dbReference type="SUPFAM" id="SSF81406">
    <property type="entry name" value="Mitochondrial cytochrome c oxidase subunit IV"/>
    <property type="match status" value="1"/>
</dbReference>
<evidence type="ECO:0000256" key="11">
    <source>
        <dbReference type="SAM" id="Phobius"/>
    </source>
</evidence>
<accession>A0A1Y2CHL6</accession>
<evidence type="ECO:0000256" key="5">
    <source>
        <dbReference type="ARBA" id="ARBA00022946"/>
    </source>
</evidence>
<feature type="compositionally biased region" description="Basic and acidic residues" evidence="10">
    <location>
        <begin position="1"/>
        <end position="10"/>
    </location>
</feature>
<keyword evidence="9 11" id="KW-0472">Membrane</keyword>
<dbReference type="GO" id="GO:0045277">
    <property type="term" value="C:respiratory chain complex IV"/>
    <property type="evidence" value="ECO:0007669"/>
    <property type="project" value="InterPro"/>
</dbReference>
<evidence type="ECO:0000256" key="6">
    <source>
        <dbReference type="ARBA" id="ARBA00022989"/>
    </source>
</evidence>
<evidence type="ECO:0000256" key="2">
    <source>
        <dbReference type="ARBA" id="ARBA00008135"/>
    </source>
</evidence>
<keyword evidence="7" id="KW-0560">Oxidoreductase</keyword>
<evidence type="ECO:0000256" key="3">
    <source>
        <dbReference type="ARBA" id="ARBA00022692"/>
    </source>
</evidence>
<keyword evidence="5" id="KW-0809">Transit peptide</keyword>
<evidence type="ECO:0000313" key="12">
    <source>
        <dbReference type="EMBL" id="ORY46540.1"/>
    </source>
</evidence>
<keyword evidence="6 11" id="KW-1133">Transmembrane helix</keyword>
<reference evidence="12 13" key="1">
    <citation type="submission" date="2016-07" db="EMBL/GenBank/DDBJ databases">
        <title>Pervasive Adenine N6-methylation of Active Genes in Fungi.</title>
        <authorList>
            <consortium name="DOE Joint Genome Institute"/>
            <person name="Mondo S.J."/>
            <person name="Dannebaum R.O."/>
            <person name="Kuo R.C."/>
            <person name="Labutti K."/>
            <person name="Haridas S."/>
            <person name="Kuo A."/>
            <person name="Salamov A."/>
            <person name="Ahrendt S.R."/>
            <person name="Lipzen A."/>
            <person name="Sullivan W."/>
            <person name="Andreopoulos W.B."/>
            <person name="Clum A."/>
            <person name="Lindquist E."/>
            <person name="Daum C."/>
            <person name="Ramamoorthy G.K."/>
            <person name="Gryganskyi A."/>
            <person name="Culley D."/>
            <person name="Magnuson J.K."/>
            <person name="James T.Y."/>
            <person name="O'Malley M.A."/>
            <person name="Stajich J.E."/>
            <person name="Spatafora J.W."/>
            <person name="Visel A."/>
            <person name="Grigoriev I.V."/>
        </authorList>
    </citation>
    <scope>NUCLEOTIDE SEQUENCE [LARGE SCALE GENOMIC DNA]</scope>
    <source>
        <strain evidence="12 13">JEL800</strain>
    </source>
</reference>
<dbReference type="PANTHER" id="PTHR10707">
    <property type="entry name" value="CYTOCHROME C OXIDASE SUBUNIT IV"/>
    <property type="match status" value="1"/>
</dbReference>
<proteinExistence type="inferred from homology"/>
<gene>
    <name evidence="12" type="ORF">BCR33DRAFT_849228</name>
</gene>
<dbReference type="Gene3D" id="1.10.442.10">
    <property type="entry name" value="Cytochrome c oxidase subunit IV"/>
    <property type="match status" value="1"/>
</dbReference>
<dbReference type="Pfam" id="PF02936">
    <property type="entry name" value="COX4"/>
    <property type="match status" value="1"/>
</dbReference>
<evidence type="ECO:0000256" key="1">
    <source>
        <dbReference type="ARBA" id="ARBA00004434"/>
    </source>
</evidence>
<evidence type="ECO:0000256" key="9">
    <source>
        <dbReference type="ARBA" id="ARBA00023136"/>
    </source>
</evidence>
<feature type="region of interest" description="Disordered" evidence="10">
    <location>
        <begin position="1"/>
        <end position="32"/>
    </location>
</feature>
<sequence>MSIMTKKEQTKCSLDSEPFLPRAAPSRPVPPPSIAALETRWGKLPEAEQGAIADRLAVAEKGDWKAMSLEEKRAAYFIAYGAHGARNQPDPNLTKAVFAWSALFVGIAFGMYSWWETQKPKIRTMTPEWKAAEDERAIELKQNPFQGAYAAERKKNGN</sequence>
<evidence type="ECO:0000313" key="13">
    <source>
        <dbReference type="Proteomes" id="UP000193642"/>
    </source>
</evidence>
<comment type="subcellular location">
    <subcellularLocation>
        <location evidence="1">Mitochondrion inner membrane</location>
        <topology evidence="1">Single-pass membrane protein</topology>
    </subcellularLocation>
</comment>
<dbReference type="InterPro" id="IPR036639">
    <property type="entry name" value="Cyt_c_oxidase_su4_sf"/>
</dbReference>
<protein>
    <submittedName>
        <fullName evidence="12">Cytochrome c oxidase subunit IV</fullName>
    </submittedName>
</protein>
<dbReference type="EMBL" id="MCGO01000016">
    <property type="protein sequence ID" value="ORY46540.1"/>
    <property type="molecule type" value="Genomic_DNA"/>
</dbReference>
<keyword evidence="13" id="KW-1185">Reference proteome</keyword>
<evidence type="ECO:0000256" key="10">
    <source>
        <dbReference type="SAM" id="MobiDB-lite"/>
    </source>
</evidence>
<evidence type="ECO:0000256" key="7">
    <source>
        <dbReference type="ARBA" id="ARBA00023002"/>
    </source>
</evidence>
<keyword evidence="4" id="KW-0999">Mitochondrion inner membrane</keyword>
<dbReference type="GO" id="GO:0006123">
    <property type="term" value="P:mitochondrial electron transport, cytochrome c to oxygen"/>
    <property type="evidence" value="ECO:0007669"/>
    <property type="project" value="InterPro"/>
</dbReference>
<dbReference type="AlphaFoldDB" id="A0A1Y2CHL6"/>
<dbReference type="PANTHER" id="PTHR10707:SF10">
    <property type="entry name" value="CYTOCHROME C OXIDASE SUBUNIT 4"/>
    <property type="match status" value="1"/>
</dbReference>
<dbReference type="Proteomes" id="UP000193642">
    <property type="component" value="Unassembled WGS sequence"/>
</dbReference>
<comment type="caution">
    <text evidence="12">The sequence shown here is derived from an EMBL/GenBank/DDBJ whole genome shotgun (WGS) entry which is preliminary data.</text>
</comment>
<dbReference type="GO" id="GO:0016491">
    <property type="term" value="F:oxidoreductase activity"/>
    <property type="evidence" value="ECO:0007669"/>
    <property type="project" value="UniProtKB-KW"/>
</dbReference>
<feature type="transmembrane region" description="Helical" evidence="11">
    <location>
        <begin position="97"/>
        <end position="115"/>
    </location>
</feature>
<dbReference type="STRING" id="329046.A0A1Y2CHL6"/>